<evidence type="ECO:0000313" key="1">
    <source>
        <dbReference type="EMBL" id="SVB72713.1"/>
    </source>
</evidence>
<reference evidence="1" key="1">
    <citation type="submission" date="2018-05" db="EMBL/GenBank/DDBJ databases">
        <authorList>
            <person name="Lanie J.A."/>
            <person name="Ng W.-L."/>
            <person name="Kazmierczak K.M."/>
            <person name="Andrzejewski T.M."/>
            <person name="Davidsen T.M."/>
            <person name="Wayne K.J."/>
            <person name="Tettelin H."/>
            <person name="Glass J.I."/>
            <person name="Rusch D."/>
            <person name="Podicherti R."/>
            <person name="Tsui H.-C.T."/>
            <person name="Winkler M.E."/>
        </authorList>
    </citation>
    <scope>NUCLEOTIDE SEQUENCE</scope>
</reference>
<protein>
    <submittedName>
        <fullName evidence="1">Uncharacterized protein</fullName>
    </submittedName>
</protein>
<accession>A0A382GDL7</accession>
<feature type="non-terminal residue" evidence="1">
    <location>
        <position position="41"/>
    </location>
</feature>
<dbReference type="EMBL" id="UINC01054700">
    <property type="protein sequence ID" value="SVB72713.1"/>
    <property type="molecule type" value="Genomic_DNA"/>
</dbReference>
<sequence>MEPSNVKYFQYTTLLVDTCIGEDQKIFRGGLCVHNYKNQCY</sequence>
<dbReference type="AlphaFoldDB" id="A0A382GDL7"/>
<organism evidence="1">
    <name type="scientific">marine metagenome</name>
    <dbReference type="NCBI Taxonomy" id="408172"/>
    <lineage>
        <taxon>unclassified sequences</taxon>
        <taxon>metagenomes</taxon>
        <taxon>ecological metagenomes</taxon>
    </lineage>
</organism>
<name>A0A382GDL7_9ZZZZ</name>
<proteinExistence type="predicted"/>
<gene>
    <name evidence="1" type="ORF">METZ01_LOCUS225567</name>
</gene>